<evidence type="ECO:0000256" key="3">
    <source>
        <dbReference type="ARBA" id="ARBA00022679"/>
    </source>
</evidence>
<evidence type="ECO:0000256" key="4">
    <source>
        <dbReference type="SAM" id="MobiDB-lite"/>
    </source>
</evidence>
<reference evidence="6" key="1">
    <citation type="submission" date="2010-02" db="EMBL/GenBank/DDBJ databases">
        <title>Complete sequence of Desulfurivibrio alkaliphilus AHT2.</title>
        <authorList>
            <consortium name="US DOE Joint Genome Institute"/>
            <person name="Pitluck S."/>
            <person name="Chertkov O."/>
            <person name="Detter J.C."/>
            <person name="Han C."/>
            <person name="Tapia R."/>
            <person name="Larimer F."/>
            <person name="Land M."/>
            <person name="Hauser L."/>
            <person name="Kyrpides N."/>
            <person name="Mikhailova N."/>
            <person name="Sorokin D.Y."/>
            <person name="Muyzer G."/>
            <person name="Woyke T."/>
        </authorList>
    </citation>
    <scope>NUCLEOTIDE SEQUENCE [LARGE SCALE GENOMIC DNA]</scope>
    <source>
        <strain evidence="6">DSM 19089 / UNIQEM U267 / AHT2</strain>
    </source>
</reference>
<dbReference type="GO" id="GO:0032259">
    <property type="term" value="P:methylation"/>
    <property type="evidence" value="ECO:0007669"/>
    <property type="project" value="UniProtKB-KW"/>
</dbReference>
<accession>D6Z0B8</accession>
<keyword evidence="6" id="KW-1185">Reference proteome</keyword>
<evidence type="ECO:0000313" key="6">
    <source>
        <dbReference type="Proteomes" id="UP000001508"/>
    </source>
</evidence>
<comment type="similarity">
    <text evidence="1">Belongs to the trimethylamine methyltransferase family.</text>
</comment>
<dbReference type="Proteomes" id="UP000001508">
    <property type="component" value="Chromosome"/>
</dbReference>
<evidence type="ECO:0000313" key="5">
    <source>
        <dbReference type="EMBL" id="ADH87151.1"/>
    </source>
</evidence>
<evidence type="ECO:0000256" key="2">
    <source>
        <dbReference type="ARBA" id="ARBA00022603"/>
    </source>
</evidence>
<evidence type="ECO:0000256" key="1">
    <source>
        <dbReference type="ARBA" id="ARBA00007137"/>
    </source>
</evidence>
<gene>
    <name evidence="5" type="ordered locus">DaAHT2_2487</name>
</gene>
<keyword evidence="2 5" id="KW-0489">Methyltransferase</keyword>
<organism evidence="5 6">
    <name type="scientific">Desulfurivibrio alkaliphilus (strain DSM 19089 / UNIQEM U267 / AHT2)</name>
    <dbReference type="NCBI Taxonomy" id="589865"/>
    <lineage>
        <taxon>Bacteria</taxon>
        <taxon>Pseudomonadati</taxon>
        <taxon>Thermodesulfobacteriota</taxon>
        <taxon>Desulfobulbia</taxon>
        <taxon>Desulfobulbales</taxon>
        <taxon>Desulfobulbaceae</taxon>
        <taxon>Desulfurivibrio</taxon>
    </lineage>
</organism>
<dbReference type="Gene3D" id="3.20.20.480">
    <property type="entry name" value="Trimethylamine methyltransferase-like"/>
    <property type="match status" value="1"/>
</dbReference>
<protein>
    <submittedName>
        <fullName evidence="5">Trimethylamine methyltransferase</fullName>
    </submittedName>
</protein>
<dbReference type="Pfam" id="PF06253">
    <property type="entry name" value="MTTB"/>
    <property type="match status" value="1"/>
</dbReference>
<proteinExistence type="inferred from homology"/>
<name>D6Z0B8_DESAT</name>
<keyword evidence="3 5" id="KW-0808">Transferase</keyword>
<feature type="compositionally biased region" description="Basic and acidic residues" evidence="4">
    <location>
        <begin position="425"/>
        <end position="435"/>
    </location>
</feature>
<dbReference type="EMBL" id="CP001940">
    <property type="protein sequence ID" value="ADH87151.1"/>
    <property type="molecule type" value="Genomic_DNA"/>
</dbReference>
<dbReference type="HOGENOM" id="CLU_033581_1_0_7"/>
<dbReference type="GO" id="GO:0015948">
    <property type="term" value="P:methanogenesis"/>
    <property type="evidence" value="ECO:0007669"/>
    <property type="project" value="InterPro"/>
</dbReference>
<dbReference type="InterPro" id="IPR010426">
    <property type="entry name" value="MTTB_MeTrfase"/>
</dbReference>
<dbReference type="eggNOG" id="COG5598">
    <property type="taxonomic scope" value="Bacteria"/>
</dbReference>
<dbReference type="InParanoid" id="D6Z0B8"/>
<dbReference type="InterPro" id="IPR038601">
    <property type="entry name" value="MttB-like_sf"/>
</dbReference>
<dbReference type="AlphaFoldDB" id="D6Z0B8"/>
<dbReference type="STRING" id="589865.DaAHT2_2487"/>
<feature type="region of interest" description="Disordered" evidence="4">
    <location>
        <begin position="425"/>
        <end position="444"/>
    </location>
</feature>
<dbReference type="OrthoDB" id="9815793at2"/>
<dbReference type="GO" id="GO:0008168">
    <property type="term" value="F:methyltransferase activity"/>
    <property type="evidence" value="ECO:0007669"/>
    <property type="project" value="UniProtKB-KW"/>
</dbReference>
<dbReference type="KEGG" id="dak:DaAHT2_2487"/>
<dbReference type="RefSeq" id="WP_013164661.1">
    <property type="nucleotide sequence ID" value="NC_014216.1"/>
</dbReference>
<sequence length="488" mass="53042">MKVRKGIEGGRYQPLTPEDIQRIHQAAMQVFEEIGVQVNFPAALELFAEAGAQVDRETNIVKMPGSLVEKIIGQAPPVINLCGRDPEGEHDCEIGGTKVYMGTGGTALNVQEPGSDDIRRSQTKDIMNMARMVDALDNIHFYMLNVYPGDVTVEDVDVNRFGAALNRTQKHIMGGVYTVEGVRNVIKMAEMIAGSPEALRERPFISMVTCPISPFKLDESYGELTMEAARNRIPVVVPTEPLCGATAPVTLAANLVVQTVDSLAGVMLAQLTNPGAPCLFGCISSITDLRDLKYLAGAVEMGLMNAGAAQMAQFYKLPFYATAGMTDSKVVDAQAGYESAMTSVLVALAGANFIHDAAGFIEFCLTASYDKLVVDNEILGMTMRAVEGIRVDDETIAMAELKKAGPGGQFVTARHTRRLMRHEHYSPQLSDRDNRGPWQQAGAHDARARATARSREILDAPLTSVLPEDIRQRIKAEIPGLQPFLMED</sequence>